<proteinExistence type="predicted"/>
<evidence type="ECO:0000313" key="2">
    <source>
        <dbReference type="Proteomes" id="UP001156694"/>
    </source>
</evidence>
<keyword evidence="2" id="KW-1185">Reference proteome</keyword>
<evidence type="ECO:0000313" key="1">
    <source>
        <dbReference type="EMBL" id="GLQ35268.1"/>
    </source>
</evidence>
<protein>
    <submittedName>
        <fullName evidence="1">Uncharacterized protein</fullName>
    </submittedName>
</protein>
<dbReference type="EMBL" id="BSNN01000004">
    <property type="protein sequence ID" value="GLQ35268.1"/>
    <property type="molecule type" value="Genomic_DNA"/>
</dbReference>
<sequence length="119" mass="13363">MIEGTMDSFLSPEVRAGLEKAQTKALRNSSRLCVHANEEVLRIHETWQGGFSLPVDMAPALRGRVDVFDGPKHLYQCLIVFAEQQGDFIKYEYKRLTNVVSQQPVDFVLTEDAPIALLG</sequence>
<name>A0ABQ5VVI0_9RHOB</name>
<organism evidence="1 2">
    <name type="scientific">Amylibacter marinus</name>
    <dbReference type="NCBI Taxonomy" id="1475483"/>
    <lineage>
        <taxon>Bacteria</taxon>
        <taxon>Pseudomonadati</taxon>
        <taxon>Pseudomonadota</taxon>
        <taxon>Alphaproteobacteria</taxon>
        <taxon>Rhodobacterales</taxon>
        <taxon>Paracoccaceae</taxon>
        <taxon>Amylibacter</taxon>
    </lineage>
</organism>
<dbReference type="Proteomes" id="UP001156694">
    <property type="component" value="Unassembled WGS sequence"/>
</dbReference>
<comment type="caution">
    <text evidence="1">The sequence shown here is derived from an EMBL/GenBank/DDBJ whole genome shotgun (WGS) entry which is preliminary data.</text>
</comment>
<reference evidence="2" key="1">
    <citation type="journal article" date="2019" name="Int. J. Syst. Evol. Microbiol.">
        <title>The Global Catalogue of Microorganisms (GCM) 10K type strain sequencing project: providing services to taxonomists for standard genome sequencing and annotation.</title>
        <authorList>
            <consortium name="The Broad Institute Genomics Platform"/>
            <consortium name="The Broad Institute Genome Sequencing Center for Infectious Disease"/>
            <person name="Wu L."/>
            <person name="Ma J."/>
        </authorList>
    </citation>
    <scope>NUCLEOTIDE SEQUENCE [LARGE SCALE GENOMIC DNA]</scope>
    <source>
        <strain evidence="2">NBRC 110140</strain>
    </source>
</reference>
<gene>
    <name evidence="1" type="ORF">GCM10007939_15510</name>
</gene>
<accession>A0ABQ5VVI0</accession>